<accession>A0A2H0YUE6</accession>
<reference evidence="2 3" key="1">
    <citation type="submission" date="2017-09" db="EMBL/GenBank/DDBJ databases">
        <title>Depth-based differentiation of microbial function through sediment-hosted aquifers and enrichment of novel symbionts in the deep terrestrial subsurface.</title>
        <authorList>
            <person name="Probst A.J."/>
            <person name="Ladd B."/>
            <person name="Jarett J.K."/>
            <person name="Geller-Mcgrath D.E."/>
            <person name="Sieber C.M."/>
            <person name="Emerson J.B."/>
            <person name="Anantharaman K."/>
            <person name="Thomas B.C."/>
            <person name="Malmstrom R."/>
            <person name="Stieglmeier M."/>
            <person name="Klingl A."/>
            <person name="Woyke T."/>
            <person name="Ryan C.M."/>
            <person name="Banfield J.F."/>
        </authorList>
    </citation>
    <scope>NUCLEOTIDE SEQUENCE [LARGE SCALE GENOMIC DNA]</scope>
    <source>
        <strain evidence="2">CG08_land_8_20_14_0_20_40_16</strain>
    </source>
</reference>
<dbReference type="InterPro" id="IPR037135">
    <property type="entry name" value="DUF1653-like_dom_sf"/>
</dbReference>
<comment type="caution">
    <text evidence="2">The sequence shown here is derived from an EMBL/GenBank/DDBJ whole genome shotgun (WGS) entry which is preliminary data.</text>
</comment>
<evidence type="ECO:0000259" key="1">
    <source>
        <dbReference type="Pfam" id="PF07866"/>
    </source>
</evidence>
<dbReference type="EMBL" id="PEXU01000057">
    <property type="protein sequence ID" value="PIS42124.1"/>
    <property type="molecule type" value="Genomic_DNA"/>
</dbReference>
<proteinExistence type="predicted"/>
<gene>
    <name evidence="2" type="ORF">COT24_05300</name>
</gene>
<dbReference type="Pfam" id="PF07866">
    <property type="entry name" value="DUF1653"/>
    <property type="match status" value="1"/>
</dbReference>
<feature type="domain" description="DUF1653" evidence="1">
    <location>
        <begin position="5"/>
        <end position="64"/>
    </location>
</feature>
<organism evidence="2 3">
    <name type="scientific">Candidatus Kerfeldbacteria bacterium CG08_land_8_20_14_0_20_40_16</name>
    <dbReference type="NCBI Taxonomy" id="2014244"/>
    <lineage>
        <taxon>Bacteria</taxon>
        <taxon>Candidatus Kerfeldiibacteriota</taxon>
    </lineage>
</organism>
<protein>
    <submittedName>
        <fullName evidence="2">DUF1653 domain-containing protein</fullName>
    </submittedName>
</protein>
<evidence type="ECO:0000313" key="2">
    <source>
        <dbReference type="EMBL" id="PIS42124.1"/>
    </source>
</evidence>
<sequence>MKTGNHKHYKGKKYKVIGIALHSETKEKFVTYQSLHGSKKLWLRPLKMFTGKVKVDGRLVSRFKIMKK</sequence>
<evidence type="ECO:0000313" key="3">
    <source>
        <dbReference type="Proteomes" id="UP000231542"/>
    </source>
</evidence>
<dbReference type="InterPro" id="IPR023387">
    <property type="entry name" value="DUF1653-like_dom"/>
</dbReference>
<dbReference type="Gene3D" id="2.30.30.320">
    <property type="entry name" value="DUF1653-like domain"/>
    <property type="match status" value="1"/>
</dbReference>
<name>A0A2H0YUE6_9BACT</name>
<dbReference type="AlphaFoldDB" id="A0A2H0YUE6"/>
<dbReference type="Proteomes" id="UP000231542">
    <property type="component" value="Unassembled WGS sequence"/>
</dbReference>